<dbReference type="FunFam" id="2.40.50.100:FF:000010">
    <property type="entry name" value="Acetyltransferase component of pyruvate dehydrogenase complex"/>
    <property type="match status" value="1"/>
</dbReference>
<reference evidence="7" key="1">
    <citation type="submission" date="2021-03" db="EMBL/GenBank/DDBJ databases">
        <title>Evolutionary innovations through gain and loss of genes in the ectomycorrhizal Boletales.</title>
        <authorList>
            <person name="Wu G."/>
            <person name="Miyauchi S."/>
            <person name="Morin E."/>
            <person name="Yang Z.-L."/>
            <person name="Xu J."/>
            <person name="Martin F.M."/>
        </authorList>
    </citation>
    <scope>NUCLEOTIDE SEQUENCE</scope>
    <source>
        <strain evidence="7">BR01</strain>
    </source>
</reference>
<proteinExistence type="inferred from homology"/>
<gene>
    <name evidence="7" type="ORF">JVT61DRAFT_11665</name>
</gene>
<organism evidence="7 8">
    <name type="scientific">Boletus reticuloceps</name>
    <dbReference type="NCBI Taxonomy" id="495285"/>
    <lineage>
        <taxon>Eukaryota</taxon>
        <taxon>Fungi</taxon>
        <taxon>Dikarya</taxon>
        <taxon>Basidiomycota</taxon>
        <taxon>Agaricomycotina</taxon>
        <taxon>Agaricomycetes</taxon>
        <taxon>Agaricomycetidae</taxon>
        <taxon>Boletales</taxon>
        <taxon>Boletineae</taxon>
        <taxon>Boletaceae</taxon>
        <taxon>Boletoideae</taxon>
        <taxon>Boletus</taxon>
    </lineage>
</organism>
<dbReference type="PANTHER" id="PTHR23151">
    <property type="entry name" value="DIHYDROLIPOAMIDE ACETYL/SUCCINYL-TRANSFERASE-RELATED"/>
    <property type="match status" value="1"/>
</dbReference>
<dbReference type="InterPro" id="IPR003016">
    <property type="entry name" value="2-oxoA_DH_lipoyl-BS"/>
</dbReference>
<evidence type="ECO:0000256" key="2">
    <source>
        <dbReference type="ARBA" id="ARBA00022823"/>
    </source>
</evidence>
<evidence type="ECO:0000256" key="1">
    <source>
        <dbReference type="ARBA" id="ARBA00007317"/>
    </source>
</evidence>
<evidence type="ECO:0000313" key="7">
    <source>
        <dbReference type="EMBL" id="KAG6379217.1"/>
    </source>
</evidence>
<sequence length="264" mass="27692">MSPTMTEGGIASWKKKEGDSFSAGDVLLEIETDKATIDVEVPEDGVLGKILAPDGTKNVSVGRVIALLAEEGDDISNLEAPKEEQSAPAPKAETSAATPSSPPASQTPPEPVQEPKTHSHHPTHSKHLIPSVIRLLIEGGVTNAEVIKGTGVRGMLTKGDVLAHLGRASNPFGTYKPPQKEIAKATPAKPEASTKPLDSDAIRQLIVSGLAARLKPAPRVPTTSYSFDSVIADYLPPARETSPSTAPIPSTTKDSTTVYFDGLL</sequence>
<dbReference type="Gene3D" id="2.40.50.100">
    <property type="match status" value="1"/>
</dbReference>
<evidence type="ECO:0000256" key="4">
    <source>
        <dbReference type="SAM" id="MobiDB-lite"/>
    </source>
</evidence>
<evidence type="ECO:0000259" key="5">
    <source>
        <dbReference type="PROSITE" id="PS50968"/>
    </source>
</evidence>
<dbReference type="InterPro" id="IPR011053">
    <property type="entry name" value="Single_hybrid_motif"/>
</dbReference>
<evidence type="ECO:0000256" key="3">
    <source>
        <dbReference type="ARBA" id="ARBA00022946"/>
    </source>
</evidence>
<dbReference type="Pfam" id="PF00364">
    <property type="entry name" value="Biotin_lipoyl"/>
    <property type="match status" value="1"/>
</dbReference>
<feature type="domain" description="Lipoyl-binding" evidence="5">
    <location>
        <begin position="1"/>
        <end position="69"/>
    </location>
</feature>
<dbReference type="InterPro" id="IPR004167">
    <property type="entry name" value="PSBD"/>
</dbReference>
<dbReference type="OrthoDB" id="537444at2759"/>
<dbReference type="Gene3D" id="4.10.320.10">
    <property type="entry name" value="E3-binding domain"/>
    <property type="match status" value="1"/>
</dbReference>
<dbReference type="SUPFAM" id="SSF51230">
    <property type="entry name" value="Single hybrid motif"/>
    <property type="match status" value="1"/>
</dbReference>
<dbReference type="InterPro" id="IPR036625">
    <property type="entry name" value="E3-bd_dom_sf"/>
</dbReference>
<protein>
    <submittedName>
        <fullName evidence="7">Single hybrid motif-containing protein</fullName>
    </submittedName>
</protein>
<keyword evidence="2" id="KW-0450">Lipoyl</keyword>
<keyword evidence="8" id="KW-1185">Reference proteome</keyword>
<dbReference type="PANTHER" id="PTHR23151:SF82">
    <property type="entry name" value="PYRUVATE DEHYDROGENASE COMPLEX PROTEIN X COMPONENT, MITOCHONDRIAL"/>
    <property type="match status" value="1"/>
</dbReference>
<dbReference type="PROSITE" id="PS50968">
    <property type="entry name" value="BIOTINYL_LIPOYL"/>
    <property type="match status" value="1"/>
</dbReference>
<name>A0A8I2YXX3_9AGAM</name>
<dbReference type="PROSITE" id="PS51826">
    <property type="entry name" value="PSBD"/>
    <property type="match status" value="1"/>
</dbReference>
<dbReference type="AlphaFoldDB" id="A0A8I2YXX3"/>
<evidence type="ECO:0000313" key="8">
    <source>
        <dbReference type="Proteomes" id="UP000683000"/>
    </source>
</evidence>
<comment type="similarity">
    <text evidence="1">Belongs to the 2-oxoacid dehydrogenase family.</text>
</comment>
<feature type="compositionally biased region" description="Pro residues" evidence="4">
    <location>
        <begin position="100"/>
        <end position="112"/>
    </location>
</feature>
<dbReference type="PROSITE" id="PS00189">
    <property type="entry name" value="LIPOYL"/>
    <property type="match status" value="1"/>
</dbReference>
<dbReference type="GO" id="GO:0045254">
    <property type="term" value="C:pyruvate dehydrogenase complex"/>
    <property type="evidence" value="ECO:0007669"/>
    <property type="project" value="InterPro"/>
</dbReference>
<dbReference type="InterPro" id="IPR045257">
    <property type="entry name" value="E2/Pdx1"/>
</dbReference>
<feature type="compositionally biased region" description="Low complexity" evidence="4">
    <location>
        <begin position="86"/>
        <end position="99"/>
    </location>
</feature>
<dbReference type="CDD" id="cd06849">
    <property type="entry name" value="lipoyl_domain"/>
    <property type="match status" value="1"/>
</dbReference>
<dbReference type="EMBL" id="JAGFBS010000005">
    <property type="protein sequence ID" value="KAG6379217.1"/>
    <property type="molecule type" value="Genomic_DNA"/>
</dbReference>
<evidence type="ECO:0000259" key="6">
    <source>
        <dbReference type="PROSITE" id="PS51826"/>
    </source>
</evidence>
<dbReference type="GO" id="GO:0004742">
    <property type="term" value="F:dihydrolipoyllysine-residue acetyltransferase activity"/>
    <property type="evidence" value="ECO:0007669"/>
    <property type="project" value="TreeGrafter"/>
</dbReference>
<feature type="region of interest" description="Disordered" evidence="4">
    <location>
        <begin position="72"/>
        <end position="126"/>
    </location>
</feature>
<dbReference type="InterPro" id="IPR000089">
    <property type="entry name" value="Biotin_lipoyl"/>
</dbReference>
<dbReference type="SUPFAM" id="SSF47005">
    <property type="entry name" value="Peripheral subunit-binding domain of 2-oxo acid dehydrogenase complex"/>
    <property type="match status" value="1"/>
</dbReference>
<dbReference type="GO" id="GO:0006086">
    <property type="term" value="P:pyruvate decarboxylation to acetyl-CoA"/>
    <property type="evidence" value="ECO:0007669"/>
    <property type="project" value="InterPro"/>
</dbReference>
<accession>A0A8I2YXX3</accession>
<comment type="caution">
    <text evidence="7">The sequence shown here is derived from an EMBL/GenBank/DDBJ whole genome shotgun (WGS) entry which is preliminary data.</text>
</comment>
<dbReference type="Proteomes" id="UP000683000">
    <property type="component" value="Unassembled WGS sequence"/>
</dbReference>
<feature type="domain" description="Peripheral subunit-binding (PSBD)" evidence="6">
    <location>
        <begin position="127"/>
        <end position="165"/>
    </location>
</feature>
<keyword evidence="3" id="KW-0809">Transit peptide</keyword>